<keyword evidence="8" id="KW-1185">Reference proteome</keyword>
<evidence type="ECO:0000256" key="1">
    <source>
        <dbReference type="ARBA" id="ARBA00004519"/>
    </source>
</evidence>
<dbReference type="InterPro" id="IPR006143">
    <property type="entry name" value="RND_pump_MFP"/>
</dbReference>
<evidence type="ECO:0000259" key="5">
    <source>
        <dbReference type="Pfam" id="PF25944"/>
    </source>
</evidence>
<evidence type="ECO:0000313" key="7">
    <source>
        <dbReference type="EMBL" id="ANO53346.1"/>
    </source>
</evidence>
<evidence type="ECO:0000259" key="6">
    <source>
        <dbReference type="Pfam" id="PF25967"/>
    </source>
</evidence>
<dbReference type="Pfam" id="PF25944">
    <property type="entry name" value="Beta-barrel_RND"/>
    <property type="match status" value="1"/>
</dbReference>
<dbReference type="STRING" id="1548547.BA177_16875"/>
<dbReference type="KEGG" id="woc:BA177_16875"/>
<evidence type="ECO:0000313" key="8">
    <source>
        <dbReference type="Proteomes" id="UP000092695"/>
    </source>
</evidence>
<reference evidence="7 8" key="1">
    <citation type="submission" date="2016-06" db="EMBL/GenBank/DDBJ databases">
        <title>Complete genome sequence of a deep-branching marine Gamma Proteobacterium Woeseia oceani type strain XK5.</title>
        <authorList>
            <person name="Mu D."/>
            <person name="Du Z."/>
        </authorList>
    </citation>
    <scope>NUCLEOTIDE SEQUENCE [LARGE SCALE GENOMIC DNA]</scope>
    <source>
        <strain evidence="7 8">XK5</strain>
    </source>
</reference>
<dbReference type="Gene3D" id="2.40.420.20">
    <property type="match status" value="1"/>
</dbReference>
<dbReference type="AlphaFoldDB" id="A0A193LLL1"/>
<dbReference type="SUPFAM" id="SSF111369">
    <property type="entry name" value="HlyD-like secretion proteins"/>
    <property type="match status" value="1"/>
</dbReference>
<dbReference type="InterPro" id="IPR058627">
    <property type="entry name" value="MdtA-like_C"/>
</dbReference>
<feature type="domain" description="Multidrug resistance protein MdtA-like alpha-helical hairpin" evidence="3">
    <location>
        <begin position="75"/>
        <end position="143"/>
    </location>
</feature>
<comment type="subcellular location">
    <subcellularLocation>
        <location evidence="1">Cell inner membrane</location>
        <topology evidence="1">Lipid-anchor</topology>
    </subcellularLocation>
</comment>
<name>A0A193LLL1_9GAMM</name>
<dbReference type="GO" id="GO:0005886">
    <property type="term" value="C:plasma membrane"/>
    <property type="evidence" value="ECO:0007669"/>
    <property type="project" value="TreeGrafter"/>
</dbReference>
<evidence type="ECO:0000256" key="2">
    <source>
        <dbReference type="ARBA" id="ARBA00009477"/>
    </source>
</evidence>
<organism evidence="7 8">
    <name type="scientific">Woeseia oceani</name>
    <dbReference type="NCBI Taxonomy" id="1548547"/>
    <lineage>
        <taxon>Bacteria</taxon>
        <taxon>Pseudomonadati</taxon>
        <taxon>Pseudomonadota</taxon>
        <taxon>Gammaproteobacteria</taxon>
        <taxon>Woeseiales</taxon>
        <taxon>Woeseiaceae</taxon>
        <taxon>Woeseia</taxon>
    </lineage>
</organism>
<dbReference type="InterPro" id="IPR058625">
    <property type="entry name" value="MdtA-like_BSH"/>
</dbReference>
<dbReference type="Pfam" id="PF25967">
    <property type="entry name" value="RND-MFP_C"/>
    <property type="match status" value="1"/>
</dbReference>
<dbReference type="Gene3D" id="2.40.30.170">
    <property type="match status" value="1"/>
</dbReference>
<dbReference type="Pfam" id="PF25917">
    <property type="entry name" value="BSH_RND"/>
    <property type="match status" value="1"/>
</dbReference>
<feature type="domain" description="Multidrug resistance protein MdtA-like barrel-sandwich hybrid" evidence="4">
    <location>
        <begin position="33"/>
        <end position="172"/>
    </location>
</feature>
<dbReference type="GO" id="GO:0030313">
    <property type="term" value="C:cell envelope"/>
    <property type="evidence" value="ECO:0007669"/>
    <property type="project" value="UniProtKB-SubCell"/>
</dbReference>
<gene>
    <name evidence="7" type="ORF">BA177_16875</name>
</gene>
<comment type="similarity">
    <text evidence="2">Belongs to the membrane fusion protein (MFP) (TC 8.A.1) family.</text>
</comment>
<dbReference type="OrthoDB" id="9800613at2"/>
<sequence>MAAYPPPAVSVVSVQPHSVPVEREYVGRTMGSREVEVHARVTGIVEQRLYQEGAAVRAGDPLFRLDRLPFEARAAAAEADLARARAEHARAAREHARLKPLVAANAVSAKELDDASSDEALAAATVMQAEAALRDARIQLGYTDVRSPIDGITGLAEKFEGALVTAGTDSRLTTLVQLDPIDIHFSISENEWLQQQTELASGAMENPDDDKLEVRIVLADGSEFDRVGRINFTAARIDDATGTYNVRARFDNSDQRLKAGQFVRVRVTGAERPNAIAVPQKAVLDGPQGKFVFVLGENEQQQAIAEIRPVTVGDWLTEDGSQMWLITSGLQAGERVIVDNFVKLAPGAAVTVIDTSMPAVADAH</sequence>
<evidence type="ECO:0000259" key="3">
    <source>
        <dbReference type="Pfam" id="PF25876"/>
    </source>
</evidence>
<dbReference type="GO" id="GO:0046677">
    <property type="term" value="P:response to antibiotic"/>
    <property type="evidence" value="ECO:0007669"/>
    <property type="project" value="TreeGrafter"/>
</dbReference>
<dbReference type="GO" id="GO:0022857">
    <property type="term" value="F:transmembrane transporter activity"/>
    <property type="evidence" value="ECO:0007669"/>
    <property type="project" value="InterPro"/>
</dbReference>
<dbReference type="Pfam" id="PF25876">
    <property type="entry name" value="HH_MFP_RND"/>
    <property type="match status" value="1"/>
</dbReference>
<dbReference type="InterPro" id="IPR058626">
    <property type="entry name" value="MdtA-like_b-barrel"/>
</dbReference>
<feature type="domain" description="Multidrug resistance protein MdtA-like beta-barrel" evidence="5">
    <location>
        <begin position="180"/>
        <end position="268"/>
    </location>
</feature>
<protein>
    <submittedName>
        <fullName evidence="7">Uncharacterized protein</fullName>
    </submittedName>
</protein>
<dbReference type="NCBIfam" id="TIGR01730">
    <property type="entry name" value="RND_mfp"/>
    <property type="match status" value="1"/>
</dbReference>
<dbReference type="EMBL" id="CP016268">
    <property type="protein sequence ID" value="ANO53346.1"/>
    <property type="molecule type" value="Genomic_DNA"/>
</dbReference>
<evidence type="ECO:0000259" key="4">
    <source>
        <dbReference type="Pfam" id="PF25917"/>
    </source>
</evidence>
<dbReference type="Gene3D" id="1.10.287.470">
    <property type="entry name" value="Helix hairpin bin"/>
    <property type="match status" value="1"/>
</dbReference>
<dbReference type="Gene3D" id="2.40.50.100">
    <property type="match status" value="1"/>
</dbReference>
<accession>A0A193LLL1</accession>
<proteinExistence type="inferred from homology"/>
<dbReference type="Proteomes" id="UP000092695">
    <property type="component" value="Chromosome"/>
</dbReference>
<feature type="domain" description="Multidrug resistance protein MdtA-like C-terminal permuted SH3" evidence="6">
    <location>
        <begin position="274"/>
        <end position="340"/>
    </location>
</feature>
<dbReference type="PANTHER" id="PTHR30158">
    <property type="entry name" value="ACRA/E-RELATED COMPONENT OF DRUG EFFLUX TRANSPORTER"/>
    <property type="match status" value="1"/>
</dbReference>
<dbReference type="InterPro" id="IPR058624">
    <property type="entry name" value="MdtA-like_HH"/>
</dbReference>